<feature type="domain" description="OB-fold nucleic acid binding" evidence="8">
    <location>
        <begin position="7"/>
        <end position="103"/>
    </location>
</feature>
<dbReference type="HAMAP" id="MF_00378">
    <property type="entry name" value="Exonuc_7_L"/>
    <property type="match status" value="1"/>
</dbReference>
<evidence type="ECO:0000256" key="1">
    <source>
        <dbReference type="ARBA" id="ARBA00022490"/>
    </source>
</evidence>
<dbReference type="PANTHER" id="PTHR30008:SF0">
    <property type="entry name" value="EXODEOXYRIBONUCLEASE 7 LARGE SUBUNIT"/>
    <property type="match status" value="1"/>
</dbReference>
<keyword evidence="2 5" id="KW-0540">Nuclease</keyword>
<name>A0ABS1IXV8_9FIRM</name>
<evidence type="ECO:0000256" key="2">
    <source>
        <dbReference type="ARBA" id="ARBA00022722"/>
    </source>
</evidence>
<protein>
    <recommendedName>
        <fullName evidence="5">Exodeoxyribonuclease 7 large subunit</fullName>
        <ecNumber evidence="5">3.1.11.6</ecNumber>
    </recommendedName>
    <alternativeName>
        <fullName evidence="5">Exodeoxyribonuclease VII large subunit</fullName>
        <shortName evidence="5">Exonuclease VII large subunit</shortName>
    </alternativeName>
</protein>
<reference evidence="9 10" key="1">
    <citation type="submission" date="2021-01" db="EMBL/GenBank/DDBJ databases">
        <title>Isolation and description of Catonella massiliensis sp. nov., a novel Catonella species, isolated from a stable periodontitis subject.</title>
        <authorList>
            <person name="Antezack A."/>
            <person name="Boxberger M."/>
            <person name="La Scola B."/>
            <person name="Monnet-Corti V."/>
        </authorList>
    </citation>
    <scope>NUCLEOTIDE SEQUENCE [LARGE SCALE GENOMIC DNA]</scope>
    <source>
        <strain evidence="9 10">Marseille-Q4567</strain>
    </source>
</reference>
<feature type="domain" description="Exonuclease VII large subunit C-terminal" evidence="7">
    <location>
        <begin position="126"/>
        <end position="416"/>
    </location>
</feature>
<dbReference type="InterPro" id="IPR025824">
    <property type="entry name" value="OB-fold_nuc-bd_dom"/>
</dbReference>
<keyword evidence="3 5" id="KW-0378">Hydrolase</keyword>
<comment type="function">
    <text evidence="5">Bidirectionally degrades single-stranded DNA into large acid-insoluble oligonucleotides, which are then degraded further into small acid-soluble oligonucleotides.</text>
</comment>
<keyword evidence="4 5" id="KW-0269">Exonuclease</keyword>
<evidence type="ECO:0000313" key="9">
    <source>
        <dbReference type="EMBL" id="MBK5896489.1"/>
    </source>
</evidence>
<dbReference type="EMBL" id="JAEPRJ010000001">
    <property type="protein sequence ID" value="MBK5896489.1"/>
    <property type="molecule type" value="Genomic_DNA"/>
</dbReference>
<evidence type="ECO:0000313" key="10">
    <source>
        <dbReference type="Proteomes" id="UP000604730"/>
    </source>
</evidence>
<comment type="subunit">
    <text evidence="5">Heterooligomer composed of large and small subunits.</text>
</comment>
<dbReference type="Pfam" id="PF02601">
    <property type="entry name" value="Exonuc_VII_L"/>
    <property type="match status" value="1"/>
</dbReference>
<gene>
    <name evidence="5 9" type="primary">xseA</name>
    <name evidence="9" type="ORF">JJN12_01635</name>
</gene>
<dbReference type="InterPro" id="IPR020579">
    <property type="entry name" value="Exonuc_VII_lsu_C"/>
</dbReference>
<evidence type="ECO:0000256" key="4">
    <source>
        <dbReference type="ARBA" id="ARBA00022839"/>
    </source>
</evidence>
<keyword evidence="1 5" id="KW-0963">Cytoplasm</keyword>
<comment type="caution">
    <text evidence="9">The sequence shown here is derived from an EMBL/GenBank/DDBJ whole genome shotgun (WGS) entry which is preliminary data.</text>
</comment>
<evidence type="ECO:0000256" key="6">
    <source>
        <dbReference type="RuleBase" id="RU004355"/>
    </source>
</evidence>
<proteinExistence type="inferred from homology"/>
<accession>A0ABS1IXV8</accession>
<dbReference type="PANTHER" id="PTHR30008">
    <property type="entry name" value="EXODEOXYRIBONUCLEASE 7 LARGE SUBUNIT"/>
    <property type="match status" value="1"/>
</dbReference>
<dbReference type="InterPro" id="IPR003753">
    <property type="entry name" value="Exonuc_VII_L"/>
</dbReference>
<dbReference type="EC" id="3.1.11.6" evidence="5"/>
<comment type="similarity">
    <text evidence="5 6">Belongs to the XseA family.</text>
</comment>
<comment type="catalytic activity">
    <reaction evidence="5 6">
        <text>Exonucleolytic cleavage in either 5'- to 3'- or 3'- to 5'-direction to yield nucleoside 5'-phosphates.</text>
        <dbReference type="EC" id="3.1.11.6"/>
    </reaction>
</comment>
<evidence type="ECO:0000256" key="3">
    <source>
        <dbReference type="ARBA" id="ARBA00022801"/>
    </source>
</evidence>
<keyword evidence="10" id="KW-1185">Reference proteome</keyword>
<dbReference type="Pfam" id="PF13742">
    <property type="entry name" value="tRNA_anti_2"/>
    <property type="match status" value="1"/>
</dbReference>
<dbReference type="Proteomes" id="UP000604730">
    <property type="component" value="Unassembled WGS sequence"/>
</dbReference>
<sequence>MAERKVFSVIEITRYIKSKLEGDFALRNVKISGEVSDCKEDKKGHIYFTIKDDAAVMSCAMWMSKRSAGLDFKLEKGQHIVVTGNIGVYERWGDYRLYADKIEKEGVGRLFEELEKLKLKLRAEGLFDESHKKSIPRYPKKIGIITSRTGAVIEDIKRTAREANPYVQLILYPAIVQGADAVATLIRGIKRFEEEGVDTIIIGRGGGSTEDLWCFNDEKLARTVYSCRIPVISAVGHQTDRTLVDEVSDLSVATPTAAAMNAVPSLALAFNELDGFKDSISNKLQLRIDRMKSSIDKFEYAIRRQSPQMKLKEVRRQIENYSQNYNRLLTLKLDNYDKAVTKGKQQLDRLMRASYETFNKRFISITAEIEGKSPMKRLMGGYSYVENEAGENIRSVKGLKQGERLNLVLADGSVKARVEEINKKNG</sequence>
<dbReference type="RefSeq" id="WP_208428056.1">
    <property type="nucleotide sequence ID" value="NZ_JAEPRJ010000001.1"/>
</dbReference>
<dbReference type="CDD" id="cd04489">
    <property type="entry name" value="ExoVII_LU_OBF"/>
    <property type="match status" value="1"/>
</dbReference>
<evidence type="ECO:0000256" key="5">
    <source>
        <dbReference type="HAMAP-Rule" id="MF_00378"/>
    </source>
</evidence>
<comment type="subcellular location">
    <subcellularLocation>
        <location evidence="5 6">Cytoplasm</location>
    </subcellularLocation>
</comment>
<dbReference type="Gene3D" id="2.40.50.140">
    <property type="entry name" value="Nucleic acid-binding proteins"/>
    <property type="match status" value="1"/>
</dbReference>
<dbReference type="GO" id="GO:0008855">
    <property type="term" value="F:exodeoxyribonuclease VII activity"/>
    <property type="evidence" value="ECO:0007669"/>
    <property type="project" value="UniProtKB-EC"/>
</dbReference>
<evidence type="ECO:0000259" key="7">
    <source>
        <dbReference type="Pfam" id="PF02601"/>
    </source>
</evidence>
<evidence type="ECO:0000259" key="8">
    <source>
        <dbReference type="Pfam" id="PF13742"/>
    </source>
</evidence>
<dbReference type="InterPro" id="IPR012340">
    <property type="entry name" value="NA-bd_OB-fold"/>
</dbReference>
<dbReference type="NCBIfam" id="TIGR00237">
    <property type="entry name" value="xseA"/>
    <property type="match status" value="1"/>
</dbReference>
<organism evidence="9 10">
    <name type="scientific">Catonella massiliensis</name>
    <dbReference type="NCBI Taxonomy" id="2799636"/>
    <lineage>
        <taxon>Bacteria</taxon>
        <taxon>Bacillati</taxon>
        <taxon>Bacillota</taxon>
        <taxon>Clostridia</taxon>
        <taxon>Lachnospirales</taxon>
        <taxon>Lachnospiraceae</taxon>
        <taxon>Catonella</taxon>
    </lineage>
</organism>